<feature type="region of interest" description="Disordered" evidence="1">
    <location>
        <begin position="13"/>
        <end position="34"/>
    </location>
</feature>
<reference evidence="2 3" key="1">
    <citation type="submission" date="2014-11" db="EMBL/GenBank/DDBJ databases">
        <authorList>
            <person name="Zhu J."/>
            <person name="Qi W."/>
            <person name="Song R."/>
        </authorList>
    </citation>
    <scope>NUCLEOTIDE SEQUENCE [LARGE SCALE GENOMIC DNA]</scope>
</reference>
<feature type="compositionally biased region" description="Low complexity" evidence="1">
    <location>
        <begin position="159"/>
        <end position="169"/>
    </location>
</feature>
<accession>A0A0G4EI78</accession>
<evidence type="ECO:0000313" key="2">
    <source>
        <dbReference type="EMBL" id="CEL95953.1"/>
    </source>
</evidence>
<name>A0A0G4EI78_VITBC</name>
<dbReference type="InParanoid" id="A0A0G4EI78"/>
<dbReference type="AlphaFoldDB" id="A0A0G4EI78"/>
<evidence type="ECO:0000256" key="1">
    <source>
        <dbReference type="SAM" id="MobiDB-lite"/>
    </source>
</evidence>
<evidence type="ECO:0000313" key="3">
    <source>
        <dbReference type="Proteomes" id="UP000041254"/>
    </source>
</evidence>
<keyword evidence="3" id="KW-1185">Reference proteome</keyword>
<dbReference type="EMBL" id="CDMY01000241">
    <property type="protein sequence ID" value="CEL95953.1"/>
    <property type="molecule type" value="Genomic_DNA"/>
</dbReference>
<dbReference type="PhylomeDB" id="A0A0G4EI78"/>
<protein>
    <submittedName>
        <fullName evidence="2">Uncharacterized protein</fullName>
    </submittedName>
</protein>
<feature type="region of interest" description="Disordered" evidence="1">
    <location>
        <begin position="109"/>
        <end position="176"/>
    </location>
</feature>
<dbReference type="VEuPathDB" id="CryptoDB:Vbra_1691"/>
<gene>
    <name evidence="2" type="ORF">Vbra_1691</name>
</gene>
<sequence length="710" mass="76761">MTTHLMVVDSVLPMDISSDGGPAPSRGGQGDGSLRDVIDQIHSVASHIAASSEAAKLKVPADAGNDTQACVSLIDRLSDVLKTLSDADSRFSNELLQIPTTDARMATARASGGCTMSTTDPPVSTGDGKRSRVGTSQAAAVAAASSGGGSSSVGGAAGGTQQQRGSSQGYGRPCLPGLPEGVMGHLGSFLTTAKAAARLPKVNRETRQKAVDETFGVFRHFSVTANEEGVYGKIQRLEDMKHLGKIRTAYVEMHSVVPCVGACLEASRATLKQLHTSNWLISLDESNARAPGDPISFPKLTDMGIQSKLWLQYVSIRRWALPALTNLEVCVHSYGYPEASRSLVSVLEGAPKIERIETKPIAFDDDTWARFITAVSNCPHITTITCMTIRMDQFVPRLNDLKQALDQHWSKPKNKDVPKRLAFSVRGASIGVASDAASALPAPGGLYGEIARQLIAKTKTATLKLGGTQSLHETWRDKLTFPKASTLAIQAKEGASASAVVDSIPEWLIGDREWEGEGYHALSRRFPAVRELHVFFPTLPFSDLPSAPSKLSRLVGGLEGLVLVWFRSLSRIALACELLSYVSVTHLEMVAFWQPPASNAWPDSVPAEWRLRCPRISRGDLGLWVDASGKAVVRSLVQFVSIYRPVHVNFAARIAEDELEGEDQIDALGDLRSLAWECFEDLKALYTMTSGSCELNQREEYWLKVDLVAK</sequence>
<dbReference type="Proteomes" id="UP000041254">
    <property type="component" value="Unassembled WGS sequence"/>
</dbReference>
<feature type="compositionally biased region" description="Gly residues" evidence="1">
    <location>
        <begin position="146"/>
        <end position="158"/>
    </location>
</feature>
<proteinExistence type="predicted"/>
<feature type="compositionally biased region" description="Low complexity" evidence="1">
    <location>
        <begin position="133"/>
        <end position="145"/>
    </location>
</feature>
<organism evidence="2 3">
    <name type="scientific">Vitrella brassicaformis (strain CCMP3155)</name>
    <dbReference type="NCBI Taxonomy" id="1169540"/>
    <lineage>
        <taxon>Eukaryota</taxon>
        <taxon>Sar</taxon>
        <taxon>Alveolata</taxon>
        <taxon>Colpodellida</taxon>
        <taxon>Vitrellaceae</taxon>
        <taxon>Vitrella</taxon>
    </lineage>
</organism>